<dbReference type="AlphaFoldDB" id="A0A699ZAG3"/>
<gene>
    <name evidence="1" type="ORF">HaLaN_12152</name>
</gene>
<proteinExistence type="predicted"/>
<feature type="non-terminal residue" evidence="1">
    <location>
        <position position="1"/>
    </location>
</feature>
<evidence type="ECO:0000313" key="1">
    <source>
        <dbReference type="EMBL" id="GFH15844.1"/>
    </source>
</evidence>
<accession>A0A699ZAG3</accession>
<feature type="non-terminal residue" evidence="1">
    <location>
        <position position="33"/>
    </location>
</feature>
<name>A0A699ZAG3_HAELA</name>
<evidence type="ECO:0000313" key="2">
    <source>
        <dbReference type="Proteomes" id="UP000485058"/>
    </source>
</evidence>
<dbReference type="Proteomes" id="UP000485058">
    <property type="component" value="Unassembled WGS sequence"/>
</dbReference>
<keyword evidence="2" id="KW-1185">Reference proteome</keyword>
<sequence length="33" mass="3465">AALGLDFGTSDCAVTSRGAIRIRVSTSNRAERL</sequence>
<protein>
    <submittedName>
        <fullName evidence="1">Uncharacterized protein</fullName>
    </submittedName>
</protein>
<dbReference type="EMBL" id="BLLF01000909">
    <property type="protein sequence ID" value="GFH15844.1"/>
    <property type="molecule type" value="Genomic_DNA"/>
</dbReference>
<reference evidence="1 2" key="1">
    <citation type="submission" date="2020-02" db="EMBL/GenBank/DDBJ databases">
        <title>Draft genome sequence of Haematococcus lacustris strain NIES-144.</title>
        <authorList>
            <person name="Morimoto D."/>
            <person name="Nakagawa S."/>
            <person name="Yoshida T."/>
            <person name="Sawayama S."/>
        </authorList>
    </citation>
    <scope>NUCLEOTIDE SEQUENCE [LARGE SCALE GENOMIC DNA]</scope>
    <source>
        <strain evidence="1 2">NIES-144</strain>
    </source>
</reference>
<comment type="caution">
    <text evidence="1">The sequence shown here is derived from an EMBL/GenBank/DDBJ whole genome shotgun (WGS) entry which is preliminary data.</text>
</comment>
<organism evidence="1 2">
    <name type="scientific">Haematococcus lacustris</name>
    <name type="common">Green alga</name>
    <name type="synonym">Haematococcus pluvialis</name>
    <dbReference type="NCBI Taxonomy" id="44745"/>
    <lineage>
        <taxon>Eukaryota</taxon>
        <taxon>Viridiplantae</taxon>
        <taxon>Chlorophyta</taxon>
        <taxon>core chlorophytes</taxon>
        <taxon>Chlorophyceae</taxon>
        <taxon>CS clade</taxon>
        <taxon>Chlamydomonadales</taxon>
        <taxon>Haematococcaceae</taxon>
        <taxon>Haematococcus</taxon>
    </lineage>
</organism>